<dbReference type="Proteomes" id="UP000063308">
    <property type="component" value="Chromosome"/>
</dbReference>
<protein>
    <submittedName>
        <fullName evidence="2">Uncharacterized protein</fullName>
    </submittedName>
</protein>
<evidence type="ECO:0000313" key="2">
    <source>
        <dbReference type="EMBL" id="BAR56537.1"/>
    </source>
</evidence>
<dbReference type="EMBL" id="AP014685">
    <property type="protein sequence ID" value="BAR56537.1"/>
    <property type="molecule type" value="Genomic_DNA"/>
</dbReference>
<evidence type="ECO:0000313" key="3">
    <source>
        <dbReference type="Proteomes" id="UP000063308"/>
    </source>
</evidence>
<proteinExistence type="predicted"/>
<feature type="region of interest" description="Disordered" evidence="1">
    <location>
        <begin position="1"/>
        <end position="61"/>
    </location>
</feature>
<name>A0A0E4FUT8_9BRAD</name>
<evidence type="ECO:0000256" key="1">
    <source>
        <dbReference type="SAM" id="MobiDB-lite"/>
    </source>
</evidence>
<organism evidence="2 3">
    <name type="scientific">Bradyrhizobium diazoefficiens</name>
    <dbReference type="NCBI Taxonomy" id="1355477"/>
    <lineage>
        <taxon>Bacteria</taxon>
        <taxon>Pseudomonadati</taxon>
        <taxon>Pseudomonadota</taxon>
        <taxon>Alphaproteobacteria</taxon>
        <taxon>Hyphomicrobiales</taxon>
        <taxon>Nitrobacteraceae</taxon>
        <taxon>Bradyrhizobium</taxon>
    </lineage>
</organism>
<gene>
    <name evidence="2" type="ORF">NK6_3360</name>
</gene>
<reference evidence="2 3" key="1">
    <citation type="submission" date="2014-11" db="EMBL/GenBank/DDBJ databases">
        <title>Symbiosis island explosion on the genome of extra-slow-growing strains of soybean bradyrhizobia with massive insertion sequences.</title>
        <authorList>
            <person name="Iida T."/>
            <person name="Minamisawa K."/>
        </authorList>
    </citation>
    <scope>NUCLEOTIDE SEQUENCE [LARGE SCALE GENOMIC DNA]</scope>
    <source>
        <strain evidence="2 3">NK6</strain>
    </source>
</reference>
<accession>A0A0E4FUT8</accession>
<sequence>MGCGGHDAPSTLAASPLHLSAESDPRSNSRHQSRNRLGVSSCREKAPQPPDRPQAGLGRSE</sequence>
<dbReference type="AlphaFoldDB" id="A0A0E4FUT8"/>